<sequence>MLWRAVGASDAGTDSEIVCFIFLFFVVGGDGDRCRTQPGTGLHRGWMRLPPAGLSRELQERKIELFCLKVKIVR</sequence>
<evidence type="ECO:0000313" key="2">
    <source>
        <dbReference type="Proteomes" id="UP000285190"/>
    </source>
</evidence>
<comment type="caution">
    <text evidence="1">The sequence shown here is derived from an EMBL/GenBank/DDBJ whole genome shotgun (WGS) entry which is preliminary data.</text>
</comment>
<keyword evidence="2" id="KW-1185">Reference proteome</keyword>
<dbReference type="EMBL" id="QYUN01000002">
    <property type="protein sequence ID" value="RJG06665.1"/>
    <property type="molecule type" value="Genomic_DNA"/>
</dbReference>
<dbReference type="Proteomes" id="UP000285190">
    <property type="component" value="Unassembled WGS sequence"/>
</dbReference>
<name>A0A418X2K5_9BURK</name>
<organism evidence="1 2">
    <name type="scientific">Noviherbaspirillum cavernae</name>
    <dbReference type="NCBI Taxonomy" id="2320862"/>
    <lineage>
        <taxon>Bacteria</taxon>
        <taxon>Pseudomonadati</taxon>
        <taxon>Pseudomonadota</taxon>
        <taxon>Betaproteobacteria</taxon>
        <taxon>Burkholderiales</taxon>
        <taxon>Oxalobacteraceae</taxon>
        <taxon>Noviherbaspirillum</taxon>
    </lineage>
</organism>
<protein>
    <submittedName>
        <fullName evidence="1">Uncharacterized protein</fullName>
    </submittedName>
</protein>
<accession>A0A418X2K5</accession>
<reference evidence="1 2" key="1">
    <citation type="submission" date="2018-09" db="EMBL/GenBank/DDBJ databases">
        <authorList>
            <person name="Zhu H."/>
        </authorList>
    </citation>
    <scope>NUCLEOTIDE SEQUENCE [LARGE SCALE GENOMIC DNA]</scope>
    <source>
        <strain evidence="1 2">K2R10-39</strain>
    </source>
</reference>
<gene>
    <name evidence="1" type="ORF">D3870_12175</name>
</gene>
<proteinExistence type="predicted"/>
<dbReference type="AlphaFoldDB" id="A0A418X2K5"/>
<evidence type="ECO:0000313" key="1">
    <source>
        <dbReference type="EMBL" id="RJG06665.1"/>
    </source>
</evidence>